<proteinExistence type="predicted"/>
<accession>A0A4Z2DSZ1</accession>
<dbReference type="AlphaFoldDB" id="A0A4Z2DSZ1"/>
<name>A0A4Z2DSZ1_SCHJA</name>
<comment type="caution">
    <text evidence="2">The sequence shown here is derived from an EMBL/GenBank/DDBJ whole genome shotgun (WGS) entry which is preliminary data.</text>
</comment>
<evidence type="ECO:0000313" key="3">
    <source>
        <dbReference type="Proteomes" id="UP000311919"/>
    </source>
</evidence>
<dbReference type="Proteomes" id="UP000311919">
    <property type="component" value="Unassembled WGS sequence"/>
</dbReference>
<dbReference type="EMBL" id="SKCS01000040">
    <property type="protein sequence ID" value="TNN19661.1"/>
    <property type="molecule type" value="Genomic_DNA"/>
</dbReference>
<gene>
    <name evidence="2" type="ORF">EWB00_006572</name>
</gene>
<keyword evidence="3" id="KW-1185">Reference proteome</keyword>
<feature type="compositionally biased region" description="Low complexity" evidence="1">
    <location>
        <begin position="1"/>
        <end position="19"/>
    </location>
</feature>
<evidence type="ECO:0000256" key="1">
    <source>
        <dbReference type="SAM" id="MobiDB-lite"/>
    </source>
</evidence>
<feature type="region of interest" description="Disordered" evidence="1">
    <location>
        <begin position="1"/>
        <end position="22"/>
    </location>
</feature>
<evidence type="ECO:0000313" key="2">
    <source>
        <dbReference type="EMBL" id="TNN19661.1"/>
    </source>
</evidence>
<organism evidence="2 3">
    <name type="scientific">Schistosoma japonicum</name>
    <name type="common">Blood fluke</name>
    <dbReference type="NCBI Taxonomy" id="6182"/>
    <lineage>
        <taxon>Eukaryota</taxon>
        <taxon>Metazoa</taxon>
        <taxon>Spiralia</taxon>
        <taxon>Lophotrochozoa</taxon>
        <taxon>Platyhelminthes</taxon>
        <taxon>Trematoda</taxon>
        <taxon>Digenea</taxon>
        <taxon>Strigeidida</taxon>
        <taxon>Schistosomatoidea</taxon>
        <taxon>Schistosomatidae</taxon>
        <taxon>Schistosoma</taxon>
    </lineage>
</organism>
<reference evidence="2 3" key="1">
    <citation type="submission" date="2019-03" db="EMBL/GenBank/DDBJ databases">
        <title>An improved genome assembly of the fluke Schistosoma japonicum.</title>
        <authorList>
            <person name="Hu W."/>
            <person name="Luo F."/>
            <person name="Yin M."/>
            <person name="Mo X."/>
            <person name="Sun C."/>
            <person name="Wu Q."/>
            <person name="Zhu B."/>
            <person name="Xiang M."/>
            <person name="Wang J."/>
            <person name="Wang Y."/>
            <person name="Zhang T."/>
            <person name="Xu B."/>
            <person name="Zheng H."/>
            <person name="Feng Z."/>
        </authorList>
    </citation>
    <scope>NUCLEOTIDE SEQUENCE [LARGE SCALE GENOMIC DNA]</scope>
    <source>
        <strain evidence="2">HuSjv2</strain>
        <tissue evidence="2">Worms</tissue>
    </source>
</reference>
<sequence length="126" mass="14365">MTISQISSSFQNSSSPIFNTMSTESTHETSLNMLTTQLNESLVNNKILNSIKFDKSHKCSKINNEKCSKINNVIDKQFCLLNHIDNHYDIDNNSNNKNNDIEINKGKSSRKNNKIWCPALELEEIS</sequence>
<protein>
    <submittedName>
        <fullName evidence="2">Uncharacterized protein</fullName>
    </submittedName>
</protein>